<evidence type="ECO:0000313" key="2">
    <source>
        <dbReference type="Proteomes" id="UP000492821"/>
    </source>
</evidence>
<dbReference type="InterPro" id="IPR052854">
    <property type="entry name" value="Serpentine_rcpt_epsilon"/>
</dbReference>
<keyword evidence="1" id="KW-1133">Transmembrane helix</keyword>
<dbReference type="Proteomes" id="UP000492821">
    <property type="component" value="Unassembled WGS sequence"/>
</dbReference>
<name>A0A7E4ZYV4_PANRE</name>
<evidence type="ECO:0000256" key="1">
    <source>
        <dbReference type="SAM" id="Phobius"/>
    </source>
</evidence>
<feature type="transmembrane region" description="Helical" evidence="1">
    <location>
        <begin position="61"/>
        <end position="85"/>
    </location>
</feature>
<feature type="transmembrane region" description="Helical" evidence="1">
    <location>
        <begin position="132"/>
        <end position="153"/>
    </location>
</feature>
<reference evidence="3" key="2">
    <citation type="submission" date="2020-10" db="UniProtKB">
        <authorList>
            <consortium name="WormBaseParasite"/>
        </authorList>
    </citation>
    <scope>IDENTIFICATION</scope>
</reference>
<evidence type="ECO:0000313" key="3">
    <source>
        <dbReference type="WBParaSite" id="Pan_g4254.t1"/>
    </source>
</evidence>
<feature type="transmembrane region" description="Helical" evidence="1">
    <location>
        <begin position="218"/>
        <end position="237"/>
    </location>
</feature>
<feature type="transmembrane region" description="Helical" evidence="1">
    <location>
        <begin position="20"/>
        <end position="41"/>
    </location>
</feature>
<feature type="transmembrane region" description="Helical" evidence="1">
    <location>
        <begin position="105"/>
        <end position="125"/>
    </location>
</feature>
<reference evidence="2" key="1">
    <citation type="journal article" date="2013" name="Genetics">
        <title>The draft genome and transcriptome of Panagrellus redivivus are shaped by the harsh demands of a free-living lifestyle.</title>
        <authorList>
            <person name="Srinivasan J."/>
            <person name="Dillman A.R."/>
            <person name="Macchietto M.G."/>
            <person name="Heikkinen L."/>
            <person name="Lakso M."/>
            <person name="Fracchia K.M."/>
            <person name="Antoshechkin I."/>
            <person name="Mortazavi A."/>
            <person name="Wong G."/>
            <person name="Sternberg P.W."/>
        </authorList>
    </citation>
    <scope>NUCLEOTIDE SEQUENCE [LARGE SCALE GENOMIC DNA]</scope>
    <source>
        <strain evidence="2">MT8872</strain>
    </source>
</reference>
<keyword evidence="2" id="KW-1185">Reference proteome</keyword>
<accession>A0A7E4ZYV4</accession>
<dbReference type="PANTHER" id="PTHR47518:SF10">
    <property type="entry name" value="G PROTEIN-COUPLED RECEPTOR-RELATED"/>
    <property type="match status" value="1"/>
</dbReference>
<dbReference type="AlphaFoldDB" id="A0A7E4ZYV4"/>
<dbReference type="WBParaSite" id="Pan_g4254.t1">
    <property type="protein sequence ID" value="Pan_g4254.t1"/>
    <property type="gene ID" value="Pan_g4254"/>
</dbReference>
<protein>
    <submittedName>
        <fullName evidence="3">Serpentine Receptor, class T</fullName>
    </submittedName>
</protein>
<dbReference type="PANTHER" id="PTHR47518">
    <property type="entry name" value="SERPENTINE RECEPTOR CLASS EPSILON-13-RELATED"/>
    <property type="match status" value="1"/>
</dbReference>
<feature type="transmembrane region" description="Helical" evidence="1">
    <location>
        <begin position="257"/>
        <end position="280"/>
    </location>
</feature>
<feature type="transmembrane region" description="Helical" evidence="1">
    <location>
        <begin position="165"/>
        <end position="185"/>
    </location>
</feature>
<keyword evidence="1" id="KW-0472">Membrane</keyword>
<organism evidence="2 3">
    <name type="scientific">Panagrellus redivivus</name>
    <name type="common">Microworm</name>
    <dbReference type="NCBI Taxonomy" id="6233"/>
    <lineage>
        <taxon>Eukaryota</taxon>
        <taxon>Metazoa</taxon>
        <taxon>Ecdysozoa</taxon>
        <taxon>Nematoda</taxon>
        <taxon>Chromadorea</taxon>
        <taxon>Rhabditida</taxon>
        <taxon>Tylenchina</taxon>
        <taxon>Panagrolaimomorpha</taxon>
        <taxon>Panagrolaimoidea</taxon>
        <taxon>Panagrolaimidae</taxon>
        <taxon>Panagrellus</taxon>
    </lineage>
</organism>
<sequence length="347" mass="40443">MTTDNYFDVSPDFPYKTLCIVTNGIGLVIEVLTIIHTVAILRLSHRVSVIHPHMRAAAYSLWVCIILKSIANASFHISNMLFWYPLESTVYPKFFYDFFKDATNMGIYVIPLANVCERVWATICVTKYEHWVSYTFISSLCVISWTMTIWLTVHLMFFNAYMNVLYLYLGYNAILVASYVVYFVLNHREKSNIKYYLSNATLSERYQRAKNQACFQTMFRFAVSSLAIVIVACIHNITGLYILPHYFPEVSRGDKIAYFRIFITMCSSIIVLTLPLHFAYINPTLLKRYNEMMPRFFKPNRTNPIETHSATVFQITSMSGQNMVLPDETKYYFESLKQQWNGLPHKV</sequence>
<proteinExistence type="predicted"/>
<keyword evidence="1" id="KW-0812">Transmembrane</keyword>